<dbReference type="EMBL" id="MFIQ01000012">
    <property type="protein sequence ID" value="OGF93569.1"/>
    <property type="molecule type" value="Genomic_DNA"/>
</dbReference>
<dbReference type="AlphaFoldDB" id="A0A1F5Y0B3"/>
<keyword evidence="2" id="KW-1133">Transmembrane helix</keyword>
<dbReference type="STRING" id="1798364.A3G54_03220"/>
<feature type="region of interest" description="Disordered" evidence="1">
    <location>
        <begin position="198"/>
        <end position="217"/>
    </location>
</feature>
<organism evidence="3 4">
    <name type="scientific">Candidatus Giovannonibacteria bacterium RIFCSPLOWO2_12_FULL_44_15</name>
    <dbReference type="NCBI Taxonomy" id="1798364"/>
    <lineage>
        <taxon>Bacteria</taxon>
        <taxon>Candidatus Giovannoniibacteriota</taxon>
    </lineage>
</organism>
<keyword evidence="2" id="KW-0472">Membrane</keyword>
<proteinExistence type="predicted"/>
<reference evidence="3 4" key="1">
    <citation type="journal article" date="2016" name="Nat. Commun.">
        <title>Thousands of microbial genomes shed light on interconnected biogeochemical processes in an aquifer system.</title>
        <authorList>
            <person name="Anantharaman K."/>
            <person name="Brown C.T."/>
            <person name="Hug L.A."/>
            <person name="Sharon I."/>
            <person name="Castelle C.J."/>
            <person name="Probst A.J."/>
            <person name="Thomas B.C."/>
            <person name="Singh A."/>
            <person name="Wilkins M.J."/>
            <person name="Karaoz U."/>
            <person name="Brodie E.L."/>
            <person name="Williams K.H."/>
            <person name="Hubbard S.S."/>
            <person name="Banfield J.F."/>
        </authorList>
    </citation>
    <scope>NUCLEOTIDE SEQUENCE [LARGE SCALE GENOMIC DNA]</scope>
</reference>
<gene>
    <name evidence="3" type="ORF">A3G54_03220</name>
</gene>
<feature type="compositionally biased region" description="Basic and acidic residues" evidence="1">
    <location>
        <begin position="198"/>
        <end position="210"/>
    </location>
</feature>
<feature type="transmembrane region" description="Helical" evidence="2">
    <location>
        <begin position="28"/>
        <end position="47"/>
    </location>
</feature>
<feature type="transmembrane region" description="Helical" evidence="2">
    <location>
        <begin position="67"/>
        <end position="87"/>
    </location>
</feature>
<comment type="caution">
    <text evidence="3">The sequence shown here is derived from an EMBL/GenBank/DDBJ whole genome shotgun (WGS) entry which is preliminary data.</text>
</comment>
<evidence type="ECO:0000256" key="1">
    <source>
        <dbReference type="SAM" id="MobiDB-lite"/>
    </source>
</evidence>
<evidence type="ECO:0000313" key="4">
    <source>
        <dbReference type="Proteomes" id="UP000178894"/>
    </source>
</evidence>
<accession>A0A1F5Y0B3</accession>
<name>A0A1F5Y0B3_9BACT</name>
<sequence length="250" mass="28602">MIFGIIAGVWGILEIILAVTQTPKEAGVAIREVVYFVTWLAIVFLSFSQTVRERYDYRPFRTNEQRWAALAALTFVFFVWCSITGWGQPMLRGIEEGLVERFNQAEPSSAIAKGKEISTAAGKKLWDYFKLEKLEKNLGVEPTTVKPASQQPPRRQFYGIASWLHWFVFVFVYPPALLLYGIVARREEVMAWAERRRQTRQERGGRDQHGPAEGAGTVPHRPSWWLIMEGIIDAVAEVVGNIISARWFRV</sequence>
<evidence type="ECO:0000313" key="3">
    <source>
        <dbReference type="EMBL" id="OGF93569.1"/>
    </source>
</evidence>
<feature type="transmembrane region" description="Helical" evidence="2">
    <location>
        <begin position="163"/>
        <end position="183"/>
    </location>
</feature>
<evidence type="ECO:0000256" key="2">
    <source>
        <dbReference type="SAM" id="Phobius"/>
    </source>
</evidence>
<dbReference type="Proteomes" id="UP000178894">
    <property type="component" value="Unassembled WGS sequence"/>
</dbReference>
<keyword evidence="2" id="KW-0812">Transmembrane</keyword>
<protein>
    <submittedName>
        <fullName evidence="3">Uncharacterized protein</fullName>
    </submittedName>
</protein>